<dbReference type="SUPFAM" id="SSF81296">
    <property type="entry name" value="E set domains"/>
    <property type="match status" value="1"/>
</dbReference>
<dbReference type="EMBL" id="JAGMWT010000017">
    <property type="protein sequence ID" value="KAH7114238.1"/>
    <property type="molecule type" value="Genomic_DNA"/>
</dbReference>
<organism evidence="3 4">
    <name type="scientific">Dendryphion nanum</name>
    <dbReference type="NCBI Taxonomy" id="256645"/>
    <lineage>
        <taxon>Eukaryota</taxon>
        <taxon>Fungi</taxon>
        <taxon>Dikarya</taxon>
        <taxon>Ascomycota</taxon>
        <taxon>Pezizomycotina</taxon>
        <taxon>Dothideomycetes</taxon>
        <taxon>Pleosporomycetidae</taxon>
        <taxon>Pleosporales</taxon>
        <taxon>Torulaceae</taxon>
        <taxon>Dendryphion</taxon>
    </lineage>
</organism>
<evidence type="ECO:0000259" key="2">
    <source>
        <dbReference type="Pfam" id="PF00339"/>
    </source>
</evidence>
<dbReference type="InterPro" id="IPR014752">
    <property type="entry name" value="Arrestin-like_C"/>
</dbReference>
<dbReference type="InterPro" id="IPR014756">
    <property type="entry name" value="Ig_E-set"/>
</dbReference>
<dbReference type="InterPro" id="IPR011021">
    <property type="entry name" value="Arrestin-like_N"/>
</dbReference>
<dbReference type="Proteomes" id="UP000700596">
    <property type="component" value="Unassembled WGS sequence"/>
</dbReference>
<dbReference type="GO" id="GO:0030674">
    <property type="term" value="F:protein-macromolecule adaptor activity"/>
    <property type="evidence" value="ECO:0007669"/>
    <property type="project" value="TreeGrafter"/>
</dbReference>
<sequence>MSSSPNFRVIVDGDASKVYRQGDQVKGRVDLILEDDVQVKELKVHFVGAVITKTSRPIYVSGNGTEPGNNRREYEEQVRLFNIEQSLVSSTVLTANKYSWNFEYTFPKLTEASYSKWAHGSKYLKNPHPLPPSVTIHTNLPGGKATISYYIQARLQGPTDTRKTTQYLAYQPPSPPDATLEPKITTRVMYAQSWKPSEGKRTAKDKFFRKSKDNKNNPCIVPTLHFPEKVAAGQHIPLLLSLSNAYNSDQPECVVDTLNISISTYTTVMCGSSCTQPEDVLAKHVTCVSKQNMDLPISFDVPVKLTSNFRLVDDNECVPTFKTYTITRRYAMTIAVGVRLVETGQKFTIRSSYPLDIVPKIPVQELRARGFLIDDDIEDDPLPLYRPREYSMELAPDYEALYSLSPTPSTSDTLNTIHSASTSSWSGASTPFTIPNTPESEIDQPVF</sequence>
<accession>A0A9P9D7P7</accession>
<dbReference type="PANTHER" id="PTHR11188:SF161">
    <property type="entry name" value="PH-RESPONSE REGULATOR PROTEIN PALF_RIM8"/>
    <property type="match status" value="1"/>
</dbReference>
<gene>
    <name evidence="3" type="ORF">B0J11DRAFT_130869</name>
</gene>
<name>A0A9P9D7P7_9PLEO</name>
<dbReference type="GO" id="GO:0005829">
    <property type="term" value="C:cytosol"/>
    <property type="evidence" value="ECO:0007669"/>
    <property type="project" value="TreeGrafter"/>
</dbReference>
<dbReference type="InterPro" id="IPR050357">
    <property type="entry name" value="Arrestin_domain-protein"/>
</dbReference>
<keyword evidence="4" id="KW-1185">Reference proteome</keyword>
<proteinExistence type="predicted"/>
<dbReference type="GO" id="GO:0070086">
    <property type="term" value="P:ubiquitin-dependent endocytosis"/>
    <property type="evidence" value="ECO:0007669"/>
    <property type="project" value="TreeGrafter"/>
</dbReference>
<dbReference type="OrthoDB" id="2333384at2759"/>
<feature type="compositionally biased region" description="Low complexity" evidence="1">
    <location>
        <begin position="412"/>
        <end position="430"/>
    </location>
</feature>
<feature type="region of interest" description="Disordered" evidence="1">
    <location>
        <begin position="412"/>
        <end position="447"/>
    </location>
</feature>
<reference evidence="3" key="1">
    <citation type="journal article" date="2021" name="Nat. Commun.">
        <title>Genetic determinants of endophytism in the Arabidopsis root mycobiome.</title>
        <authorList>
            <person name="Mesny F."/>
            <person name="Miyauchi S."/>
            <person name="Thiergart T."/>
            <person name="Pickel B."/>
            <person name="Atanasova L."/>
            <person name="Karlsson M."/>
            <person name="Huettel B."/>
            <person name="Barry K.W."/>
            <person name="Haridas S."/>
            <person name="Chen C."/>
            <person name="Bauer D."/>
            <person name="Andreopoulos W."/>
            <person name="Pangilinan J."/>
            <person name="LaButti K."/>
            <person name="Riley R."/>
            <person name="Lipzen A."/>
            <person name="Clum A."/>
            <person name="Drula E."/>
            <person name="Henrissat B."/>
            <person name="Kohler A."/>
            <person name="Grigoriev I.V."/>
            <person name="Martin F.M."/>
            <person name="Hacquard S."/>
        </authorList>
    </citation>
    <scope>NUCLEOTIDE SEQUENCE</scope>
    <source>
        <strain evidence="3">MPI-CAGE-CH-0243</strain>
    </source>
</reference>
<evidence type="ECO:0000256" key="1">
    <source>
        <dbReference type="SAM" id="MobiDB-lite"/>
    </source>
</evidence>
<feature type="domain" description="Arrestin-like N-terminal" evidence="2">
    <location>
        <begin position="10"/>
        <end position="163"/>
    </location>
</feature>
<protein>
    <recommendedName>
        <fullName evidence="2">Arrestin-like N-terminal domain-containing protein</fullName>
    </recommendedName>
</protein>
<evidence type="ECO:0000313" key="4">
    <source>
        <dbReference type="Proteomes" id="UP000700596"/>
    </source>
</evidence>
<dbReference type="Gene3D" id="2.60.40.640">
    <property type="match status" value="1"/>
</dbReference>
<evidence type="ECO:0000313" key="3">
    <source>
        <dbReference type="EMBL" id="KAH7114238.1"/>
    </source>
</evidence>
<dbReference type="PANTHER" id="PTHR11188">
    <property type="entry name" value="ARRESTIN DOMAIN CONTAINING PROTEIN"/>
    <property type="match status" value="1"/>
</dbReference>
<dbReference type="CDD" id="cd22952">
    <property type="entry name" value="ART10-like"/>
    <property type="match status" value="1"/>
</dbReference>
<dbReference type="GO" id="GO:0005886">
    <property type="term" value="C:plasma membrane"/>
    <property type="evidence" value="ECO:0007669"/>
    <property type="project" value="TreeGrafter"/>
</dbReference>
<comment type="caution">
    <text evidence="3">The sequence shown here is derived from an EMBL/GenBank/DDBJ whole genome shotgun (WGS) entry which is preliminary data.</text>
</comment>
<dbReference type="Pfam" id="PF00339">
    <property type="entry name" value="Arrestin_N"/>
    <property type="match status" value="1"/>
</dbReference>
<dbReference type="AlphaFoldDB" id="A0A9P9D7P7"/>
<dbReference type="GO" id="GO:0031625">
    <property type="term" value="F:ubiquitin protein ligase binding"/>
    <property type="evidence" value="ECO:0007669"/>
    <property type="project" value="TreeGrafter"/>
</dbReference>